<dbReference type="Proteomes" id="UP000006346">
    <property type="component" value="Chromosome"/>
</dbReference>
<protein>
    <submittedName>
        <fullName evidence="2">Methylase involved in ubiquinone/menaquinone biosynthesis</fullName>
    </submittedName>
</protein>
<feature type="domain" description="Methyltransferase type 11" evidence="1">
    <location>
        <begin position="49"/>
        <end position="141"/>
    </location>
</feature>
<name>G7WEP8_DESOD</name>
<keyword evidence="3" id="KW-1185">Reference proteome</keyword>
<evidence type="ECO:0000313" key="2">
    <source>
        <dbReference type="EMBL" id="AET66939.1"/>
    </source>
</evidence>
<dbReference type="GO" id="GO:0032259">
    <property type="term" value="P:methylation"/>
    <property type="evidence" value="ECO:0007669"/>
    <property type="project" value="UniProtKB-KW"/>
</dbReference>
<keyword evidence="2" id="KW-0808">Transferase</keyword>
<dbReference type="eggNOG" id="COG2226">
    <property type="taxonomic scope" value="Bacteria"/>
</dbReference>
<dbReference type="PANTHER" id="PTHR43591">
    <property type="entry name" value="METHYLTRANSFERASE"/>
    <property type="match status" value="1"/>
</dbReference>
<dbReference type="NCBIfam" id="NF045667">
    <property type="entry name" value="MTase_DVU1556"/>
    <property type="match status" value="1"/>
</dbReference>
<dbReference type="STRING" id="768706.Desor_1277"/>
<proteinExistence type="predicted"/>
<organism evidence="2 3">
    <name type="scientific">Desulfosporosinus orientis (strain ATCC 19365 / DSM 765 / NCIMB 8382 / VKM B-1628 / Singapore I)</name>
    <name type="common">Desulfotomaculum orientis</name>
    <dbReference type="NCBI Taxonomy" id="768706"/>
    <lineage>
        <taxon>Bacteria</taxon>
        <taxon>Bacillati</taxon>
        <taxon>Bacillota</taxon>
        <taxon>Clostridia</taxon>
        <taxon>Eubacteriales</taxon>
        <taxon>Desulfitobacteriaceae</taxon>
        <taxon>Desulfosporosinus</taxon>
    </lineage>
</organism>
<keyword evidence="2" id="KW-0830">Ubiquinone</keyword>
<reference evidence="2 3" key="2">
    <citation type="journal article" date="2012" name="J. Bacteriol.">
        <title>Complete genome sequences of Desulfosporosinus orientis DSM765T, Desulfosporosinus youngiae DSM17734T, Desulfosporosinus meridiei DSM13257T, and Desulfosporosinus acidiphilus DSM22704T.</title>
        <authorList>
            <person name="Pester M."/>
            <person name="Brambilla E."/>
            <person name="Alazard D."/>
            <person name="Rattei T."/>
            <person name="Weinmaier T."/>
            <person name="Han J."/>
            <person name="Lucas S."/>
            <person name="Lapidus A."/>
            <person name="Cheng J.F."/>
            <person name="Goodwin L."/>
            <person name="Pitluck S."/>
            <person name="Peters L."/>
            <person name="Ovchinnikova G."/>
            <person name="Teshima H."/>
            <person name="Detter J.C."/>
            <person name="Han C.S."/>
            <person name="Tapia R."/>
            <person name="Land M.L."/>
            <person name="Hauser L."/>
            <person name="Kyrpides N.C."/>
            <person name="Ivanova N.N."/>
            <person name="Pagani I."/>
            <person name="Huntmann M."/>
            <person name="Wei C.L."/>
            <person name="Davenport K.W."/>
            <person name="Daligault H."/>
            <person name="Chain P.S."/>
            <person name="Chen A."/>
            <person name="Mavromatis K."/>
            <person name="Markowitz V."/>
            <person name="Szeto E."/>
            <person name="Mikhailova N."/>
            <person name="Pati A."/>
            <person name="Wagner M."/>
            <person name="Woyke T."/>
            <person name="Ollivier B."/>
            <person name="Klenk H.P."/>
            <person name="Spring S."/>
            <person name="Loy A."/>
        </authorList>
    </citation>
    <scope>NUCLEOTIDE SEQUENCE [LARGE SCALE GENOMIC DNA]</scope>
    <source>
        <strain evidence="3">ATCC 19365 / DSM 765 / NCIMB 8382 / VKM B-1628</strain>
    </source>
</reference>
<dbReference type="AlphaFoldDB" id="G7WEP8"/>
<accession>G7WEP8</accession>
<gene>
    <name evidence="2" type="ordered locus">Desor_1277</name>
</gene>
<dbReference type="CDD" id="cd02440">
    <property type="entry name" value="AdoMet_MTases"/>
    <property type="match status" value="1"/>
</dbReference>
<keyword evidence="2" id="KW-0489">Methyltransferase</keyword>
<dbReference type="SUPFAM" id="SSF53335">
    <property type="entry name" value="S-adenosyl-L-methionine-dependent methyltransferases"/>
    <property type="match status" value="1"/>
</dbReference>
<dbReference type="InterPro" id="IPR029063">
    <property type="entry name" value="SAM-dependent_MTases_sf"/>
</dbReference>
<dbReference type="PATRIC" id="fig|768706.3.peg.1259"/>
<sequence>MEKDAKAVFKLYESEVLRQSAGDTLRPGGFYLTDLGVKCCNFPSGARVLDVGCGSGATVERLVSVYGLQAIGLDSSELLLESGIKKNPSLNLIRGLGEDLPFPAQHMDGVFAECALSVMEDMDQVLKEIFRVLKPSGWLVISDVYARNPNGLQGLQELKLDSCIRRALPKESLINKLGGQGFHLVNWMDHTNLLTQLTVDIIMTHGSMSNFWLKTSSCSCSGSDSGSVDPILVQSALKQAKMGYFQLIARKDAAGAERDSKW</sequence>
<dbReference type="Gene3D" id="3.40.50.150">
    <property type="entry name" value="Vaccinia Virus protein VP39"/>
    <property type="match status" value="1"/>
</dbReference>
<dbReference type="HOGENOM" id="CLU_039068_9_1_9"/>
<evidence type="ECO:0000313" key="3">
    <source>
        <dbReference type="Proteomes" id="UP000006346"/>
    </source>
</evidence>
<dbReference type="KEGG" id="dor:Desor_1277"/>
<dbReference type="EMBL" id="CP003108">
    <property type="protein sequence ID" value="AET66939.1"/>
    <property type="molecule type" value="Genomic_DNA"/>
</dbReference>
<dbReference type="InterPro" id="IPR013216">
    <property type="entry name" value="Methyltransf_11"/>
</dbReference>
<reference evidence="3" key="1">
    <citation type="submission" date="2011-11" db="EMBL/GenBank/DDBJ databases">
        <title>Complete sequence of Desulfosporosinus orientis DSM 765.</title>
        <authorList>
            <person name="Lucas S."/>
            <person name="Han J."/>
            <person name="Lapidus A."/>
            <person name="Cheng J.-F."/>
            <person name="Goodwin L."/>
            <person name="Pitluck S."/>
            <person name="Peters L."/>
            <person name="Ovchinnikova G."/>
            <person name="Teshima H."/>
            <person name="Detter J.C."/>
            <person name="Han C."/>
            <person name="Tapia R."/>
            <person name="Land M."/>
            <person name="Hauser L."/>
            <person name="Kyrpides N."/>
            <person name="Ivanova N."/>
            <person name="Pagani I."/>
            <person name="Pester M."/>
            <person name="Spring S."/>
            <person name="Ollivier B."/>
            <person name="Rattei T."/>
            <person name="Klenk H.-P."/>
            <person name="Wagner M."/>
            <person name="Loy A."/>
            <person name="Woyke T."/>
        </authorList>
    </citation>
    <scope>NUCLEOTIDE SEQUENCE [LARGE SCALE GENOMIC DNA]</scope>
    <source>
        <strain evidence="3">ATCC 19365 / DSM 765 / NCIMB 8382 / VKM B-1628</strain>
    </source>
</reference>
<dbReference type="PANTHER" id="PTHR43591:SF24">
    <property type="entry name" value="2-METHOXY-6-POLYPRENYL-1,4-BENZOQUINOL METHYLASE, MITOCHONDRIAL"/>
    <property type="match status" value="1"/>
</dbReference>
<dbReference type="GO" id="GO:0008757">
    <property type="term" value="F:S-adenosylmethionine-dependent methyltransferase activity"/>
    <property type="evidence" value="ECO:0007669"/>
    <property type="project" value="InterPro"/>
</dbReference>
<dbReference type="Pfam" id="PF08241">
    <property type="entry name" value="Methyltransf_11"/>
    <property type="match status" value="1"/>
</dbReference>
<evidence type="ECO:0000259" key="1">
    <source>
        <dbReference type="Pfam" id="PF08241"/>
    </source>
</evidence>